<dbReference type="KEGG" id="uli:ETAA1_01650"/>
<keyword evidence="2" id="KW-0547">Nucleotide-binding</keyword>
<sequence length="381" mass="41766">MLQPITVRYAFRPARRSLATGAVADLFGLPEHEPPHTVADNLTLDVRPGDVALFTGPSGSGKSSLLREVGKQLGAADAFAADLPNVPLIDALPGTVEERLATLAGCGLGEARLVLRTPAELSDGQRYRFRLAFAVARLAAGQFLLADEFTAALDRPLAKVVAFNLRKLATRTGVGVLAATTHDDIAADLAPDLWVKCHGEGRVEAGRRGRKRRRVSFADDLWLSAGTRSDWAYFARWHYRGHGLGFVTRVTVLWHGREPVGVCVFGTPAASLTLRTRHFGLRNPRGGVALAALNEQLWVLQRVVLHPTYRGAGIAADFVRRACELCPVPWVESLAAMGHANPFFERAGFVRVGVVRKRGDGDYRRRFSEPVYYVFDNRNRL</sequence>
<proteinExistence type="inferred from homology"/>
<reference evidence="5 6" key="1">
    <citation type="submission" date="2019-02" db="EMBL/GenBank/DDBJ databases">
        <title>Deep-cultivation of Planctomycetes and their phenomic and genomic characterization uncovers novel biology.</title>
        <authorList>
            <person name="Wiegand S."/>
            <person name="Jogler M."/>
            <person name="Boedeker C."/>
            <person name="Pinto D."/>
            <person name="Vollmers J."/>
            <person name="Rivas-Marin E."/>
            <person name="Kohn T."/>
            <person name="Peeters S.H."/>
            <person name="Heuer A."/>
            <person name="Rast P."/>
            <person name="Oberbeckmann S."/>
            <person name="Bunk B."/>
            <person name="Jeske O."/>
            <person name="Meyerdierks A."/>
            <person name="Storesund J.E."/>
            <person name="Kallscheuer N."/>
            <person name="Luecker S."/>
            <person name="Lage O.M."/>
            <person name="Pohl T."/>
            <person name="Merkel B.J."/>
            <person name="Hornburger P."/>
            <person name="Mueller R.-W."/>
            <person name="Bruemmer F."/>
            <person name="Labrenz M."/>
            <person name="Spormann A.M."/>
            <person name="Op den Camp H."/>
            <person name="Overmann J."/>
            <person name="Amann R."/>
            <person name="Jetten M.S.M."/>
            <person name="Mascher T."/>
            <person name="Medema M.H."/>
            <person name="Devos D.P."/>
            <person name="Kaster A.-K."/>
            <person name="Ovreas L."/>
            <person name="Rohde M."/>
            <person name="Galperin M.Y."/>
            <person name="Jogler C."/>
        </authorList>
    </citation>
    <scope>NUCLEOTIDE SEQUENCE [LARGE SCALE GENOMIC DNA]</scope>
    <source>
        <strain evidence="5 6">ETA_A1</strain>
    </source>
</reference>
<keyword evidence="6" id="KW-1185">Reference proteome</keyword>
<dbReference type="EMBL" id="CP036273">
    <property type="protein sequence ID" value="QDU18280.1"/>
    <property type="molecule type" value="Genomic_DNA"/>
</dbReference>
<dbReference type="GO" id="GO:0005886">
    <property type="term" value="C:plasma membrane"/>
    <property type="evidence" value="ECO:0007669"/>
    <property type="project" value="TreeGrafter"/>
</dbReference>
<dbReference type="Proteomes" id="UP000319576">
    <property type="component" value="Chromosome"/>
</dbReference>
<dbReference type="PANTHER" id="PTHR24220:SF689">
    <property type="entry name" value="LIPOPROTEIN-RELEASING SYSTEM ATP-BINDING PROTEIN LOLD"/>
    <property type="match status" value="1"/>
</dbReference>
<dbReference type="PANTHER" id="PTHR24220">
    <property type="entry name" value="IMPORT ATP-BINDING PROTEIN"/>
    <property type="match status" value="1"/>
</dbReference>
<evidence type="ECO:0000259" key="4">
    <source>
        <dbReference type="PROSITE" id="PS50893"/>
    </source>
</evidence>
<dbReference type="SMART" id="SM00382">
    <property type="entry name" value="AAA"/>
    <property type="match status" value="1"/>
</dbReference>
<dbReference type="InterPro" id="IPR003593">
    <property type="entry name" value="AAA+_ATPase"/>
</dbReference>
<dbReference type="GO" id="GO:0005524">
    <property type="term" value="F:ATP binding"/>
    <property type="evidence" value="ECO:0007669"/>
    <property type="project" value="UniProtKB-KW"/>
</dbReference>
<dbReference type="SUPFAM" id="SSF55729">
    <property type="entry name" value="Acyl-CoA N-acyltransferases (Nat)"/>
    <property type="match status" value="1"/>
</dbReference>
<dbReference type="GO" id="GO:0022857">
    <property type="term" value="F:transmembrane transporter activity"/>
    <property type="evidence" value="ECO:0007669"/>
    <property type="project" value="TreeGrafter"/>
</dbReference>
<dbReference type="InterPro" id="IPR015854">
    <property type="entry name" value="ABC_transpr_LolD-like"/>
</dbReference>
<dbReference type="CDD" id="cd00267">
    <property type="entry name" value="ABC_ATPase"/>
    <property type="match status" value="1"/>
</dbReference>
<evidence type="ECO:0000256" key="3">
    <source>
        <dbReference type="ARBA" id="ARBA00022840"/>
    </source>
</evidence>
<dbReference type="InterPro" id="IPR027417">
    <property type="entry name" value="P-loop_NTPase"/>
</dbReference>
<accession>A0A517XLA3</accession>
<dbReference type="InterPro" id="IPR003439">
    <property type="entry name" value="ABC_transporter-like_ATP-bd"/>
</dbReference>
<evidence type="ECO:0000256" key="1">
    <source>
        <dbReference type="ARBA" id="ARBA00005417"/>
    </source>
</evidence>
<protein>
    <submittedName>
        <fullName evidence="5">Glutamine ABC transporter ATP-binding protein</fullName>
    </submittedName>
</protein>
<dbReference type="OrthoDB" id="288530at2"/>
<dbReference type="GO" id="GO:0016887">
    <property type="term" value="F:ATP hydrolysis activity"/>
    <property type="evidence" value="ECO:0007669"/>
    <property type="project" value="InterPro"/>
</dbReference>
<dbReference type="RefSeq" id="WP_145233445.1">
    <property type="nucleotide sequence ID" value="NZ_CP036273.1"/>
</dbReference>
<gene>
    <name evidence="5" type="ORF">ETAA1_01650</name>
</gene>
<feature type="domain" description="ABC transporter" evidence="4">
    <location>
        <begin position="21"/>
        <end position="223"/>
    </location>
</feature>
<dbReference type="AlphaFoldDB" id="A0A517XLA3"/>
<name>A0A517XLA3_9BACT</name>
<dbReference type="SUPFAM" id="SSF52540">
    <property type="entry name" value="P-loop containing nucleoside triphosphate hydrolases"/>
    <property type="match status" value="1"/>
</dbReference>
<evidence type="ECO:0000313" key="6">
    <source>
        <dbReference type="Proteomes" id="UP000319576"/>
    </source>
</evidence>
<evidence type="ECO:0000313" key="5">
    <source>
        <dbReference type="EMBL" id="QDU18280.1"/>
    </source>
</evidence>
<organism evidence="5 6">
    <name type="scientific">Urbifossiella limnaea</name>
    <dbReference type="NCBI Taxonomy" id="2528023"/>
    <lineage>
        <taxon>Bacteria</taxon>
        <taxon>Pseudomonadati</taxon>
        <taxon>Planctomycetota</taxon>
        <taxon>Planctomycetia</taxon>
        <taxon>Gemmatales</taxon>
        <taxon>Gemmataceae</taxon>
        <taxon>Urbifossiella</taxon>
    </lineage>
</organism>
<dbReference type="PROSITE" id="PS50893">
    <property type="entry name" value="ABC_TRANSPORTER_2"/>
    <property type="match status" value="1"/>
</dbReference>
<comment type="similarity">
    <text evidence="1">Belongs to the ABC transporter superfamily.</text>
</comment>
<dbReference type="InterPro" id="IPR016181">
    <property type="entry name" value="Acyl_CoA_acyltransferase"/>
</dbReference>
<dbReference type="Gene3D" id="3.40.50.300">
    <property type="entry name" value="P-loop containing nucleotide triphosphate hydrolases"/>
    <property type="match status" value="1"/>
</dbReference>
<dbReference type="Gene3D" id="3.40.630.30">
    <property type="match status" value="1"/>
</dbReference>
<evidence type="ECO:0000256" key="2">
    <source>
        <dbReference type="ARBA" id="ARBA00022741"/>
    </source>
</evidence>
<keyword evidence="3 5" id="KW-0067">ATP-binding</keyword>